<dbReference type="PANTHER" id="PTHR36838">
    <property type="entry name" value="AUXIN EFFLUX CARRIER FAMILY PROTEIN"/>
    <property type="match status" value="1"/>
</dbReference>
<dbReference type="EMBL" id="FPJE01000007">
    <property type="protein sequence ID" value="SFW41090.1"/>
    <property type="molecule type" value="Genomic_DNA"/>
</dbReference>
<dbReference type="STRING" id="1150368.SAMN02927921_01521"/>
<feature type="transmembrane region" description="Helical" evidence="2">
    <location>
        <begin position="171"/>
        <end position="191"/>
    </location>
</feature>
<evidence type="ECO:0000313" key="3">
    <source>
        <dbReference type="EMBL" id="SFW41090.1"/>
    </source>
</evidence>
<dbReference type="AlphaFoldDB" id="A0A1K1NZY2"/>
<organism evidence="3 4">
    <name type="scientific">Sinomicrobium oceani</name>
    <dbReference type="NCBI Taxonomy" id="1150368"/>
    <lineage>
        <taxon>Bacteria</taxon>
        <taxon>Pseudomonadati</taxon>
        <taxon>Bacteroidota</taxon>
        <taxon>Flavobacteriia</taxon>
        <taxon>Flavobacteriales</taxon>
        <taxon>Flavobacteriaceae</taxon>
        <taxon>Sinomicrobium</taxon>
    </lineage>
</organism>
<dbReference type="RefSeq" id="WP_072316763.1">
    <property type="nucleotide sequence ID" value="NZ_FPJE01000007.1"/>
</dbReference>
<feature type="transmembrane region" description="Helical" evidence="2">
    <location>
        <begin position="232"/>
        <end position="256"/>
    </location>
</feature>
<feature type="transmembrane region" description="Helical" evidence="2">
    <location>
        <begin position="60"/>
        <end position="78"/>
    </location>
</feature>
<evidence type="ECO:0000256" key="1">
    <source>
        <dbReference type="ARBA" id="ARBA00022448"/>
    </source>
</evidence>
<dbReference type="OrthoDB" id="1490711at2"/>
<keyword evidence="2" id="KW-1133">Transmembrane helix</keyword>
<protein>
    <recommendedName>
        <fullName evidence="5">Permease</fullName>
    </recommendedName>
</protein>
<accession>A0A1K1NZY2</accession>
<proteinExistence type="predicted"/>
<dbReference type="PANTHER" id="PTHR36838:SF3">
    <property type="entry name" value="TRANSPORTER AUXIN EFFLUX CARRIER EC FAMILY"/>
    <property type="match status" value="1"/>
</dbReference>
<evidence type="ECO:0000256" key="2">
    <source>
        <dbReference type="SAM" id="Phobius"/>
    </source>
</evidence>
<name>A0A1K1NZY2_9FLAO</name>
<evidence type="ECO:0008006" key="5">
    <source>
        <dbReference type="Google" id="ProtNLM"/>
    </source>
</evidence>
<feature type="transmembrane region" description="Helical" evidence="2">
    <location>
        <begin position="334"/>
        <end position="351"/>
    </location>
</feature>
<keyword evidence="2" id="KW-0812">Transmembrane</keyword>
<feature type="transmembrane region" description="Helical" evidence="2">
    <location>
        <begin position="131"/>
        <end position="150"/>
    </location>
</feature>
<feature type="transmembrane region" description="Helical" evidence="2">
    <location>
        <begin position="302"/>
        <end position="328"/>
    </location>
</feature>
<sequence length="377" mass="41897">MEIALQKTMAFILFICIGVLMKQKFRSPDEINGLKKIILNLALPSMIFAALLRVDIDPKLLLLPVLAITFNGIIFYIGPMLLRLSGLRSDSQTGRTARILLPSLAPGLSCFPFITEFLGETFLAKAAMADLGNKIFVLVVLYITAMQWYYRQNPGNIRKGTARIKELLSVLVKEPVNMVILVAVCCIGFGISLREFPMSIREVIERTGTMMTPLVLLFIGLAIKIRKAQFRIILSLLFIRAGVSLLPVVLGCMLFRVSPEDVLLAVAFVLSSCSFWPFVHISGISQAEIRDSGREKTFDSDFALAILAFSLPISTLLILGILSCGPFFSSPVHLTGLAVFLLITGWIPSLFRHIMFRFKLPSPVFQKFTAHKPNNNK</sequence>
<keyword evidence="2" id="KW-0472">Membrane</keyword>
<feature type="transmembrane region" description="Helical" evidence="2">
    <location>
        <begin position="262"/>
        <end position="281"/>
    </location>
</feature>
<feature type="transmembrane region" description="Helical" evidence="2">
    <location>
        <begin position="6"/>
        <end position="25"/>
    </location>
</feature>
<feature type="transmembrane region" description="Helical" evidence="2">
    <location>
        <begin position="99"/>
        <end position="119"/>
    </location>
</feature>
<dbReference type="Proteomes" id="UP000182248">
    <property type="component" value="Unassembled WGS sequence"/>
</dbReference>
<feature type="transmembrane region" description="Helical" evidence="2">
    <location>
        <begin position="203"/>
        <end position="223"/>
    </location>
</feature>
<reference evidence="3 4" key="1">
    <citation type="submission" date="2016-11" db="EMBL/GenBank/DDBJ databases">
        <authorList>
            <person name="Jaros S."/>
            <person name="Januszkiewicz K."/>
            <person name="Wedrychowicz H."/>
        </authorList>
    </citation>
    <scope>NUCLEOTIDE SEQUENCE [LARGE SCALE GENOMIC DNA]</scope>
    <source>
        <strain evidence="3 4">CGMCC 1.12145</strain>
    </source>
</reference>
<gene>
    <name evidence="3" type="ORF">SAMN02927921_01521</name>
</gene>
<keyword evidence="4" id="KW-1185">Reference proteome</keyword>
<keyword evidence="1" id="KW-0813">Transport</keyword>
<feature type="transmembrane region" description="Helical" evidence="2">
    <location>
        <begin position="37"/>
        <end position="54"/>
    </location>
</feature>
<evidence type="ECO:0000313" key="4">
    <source>
        <dbReference type="Proteomes" id="UP000182248"/>
    </source>
</evidence>